<dbReference type="RefSeq" id="WP_076451634.1">
    <property type="nucleotide sequence ID" value="NZ_FTOJ01000004.1"/>
</dbReference>
<dbReference type="NCBIfam" id="TIGR02167">
    <property type="entry name" value="Liste_lipo_26"/>
    <property type="match status" value="4"/>
</dbReference>
<reference evidence="6" key="2">
    <citation type="submission" date="2017-01" db="EMBL/GenBank/DDBJ databases">
        <authorList>
            <person name="Varghese N."/>
            <person name="Submissions S."/>
        </authorList>
    </citation>
    <scope>NUCLEOTIDE SEQUENCE [LARGE SCALE GENOMIC DNA]</scope>
    <source>
        <strain evidence="6">DSM 21068</strain>
    </source>
</reference>
<name>A0A1N7MF72_9FLAO</name>
<dbReference type="EMBL" id="FTOJ01000004">
    <property type="protein sequence ID" value="SIS84702.1"/>
    <property type="molecule type" value="Genomic_DNA"/>
</dbReference>
<dbReference type="STRING" id="551459.SAMN05421796_104238"/>
<dbReference type="Pfam" id="PF18962">
    <property type="entry name" value="Por_Secre_tail"/>
    <property type="match status" value="1"/>
</dbReference>
<dbReference type="InterPro" id="IPR005046">
    <property type="entry name" value="DUF285"/>
</dbReference>
<keyword evidence="7" id="KW-1185">Reference proteome</keyword>
<gene>
    <name evidence="4" type="ORF">B0A70_00165</name>
    <name evidence="5" type="ORF">SAMN05421796_104238</name>
</gene>
<sequence>MKKSFFIIFVFLSCFFPKAQNEFITIWKPSNTQNTFTHNPPYASSTTQIWAPFRGNNFTIYWEENGYPTHNVTLTNVTSSTQVLLDFGTAQNPNANAATYTVKVSNGNGNFHQIMFRDATLGTSNSTMGDTAKMIDISQWGNIHWSAMENAFAGCNNLNITATDIPDLSSVNNLNGTFLGCTSLIGNNSINNWNISSVSSLVSTFSSCSIFNQPLNNWNTSNVIYMENTFHLAKAFNQPLSNWDTSNVIDMTAMFNNAQSFNQPLDNWNVSSNTDCEFMFSNAWAFNQPLNNWNVSNVVLFQNMFNRALAFNSNISEWNTSSAVNMSGMFQYTPAFNQNISSWNTSNVTIMSSMFQNATAFNQNIGNWNTSHVTTMVNMFNDATSFNQNLGSWNLSSLLYASSIFNNSGLNCQNYDSTLYGWRLNPLTPNNISISNASPMIYSHPAAVAARNFLISNKGWSISGDSYNPTCVSALSIDEASILSPPQIYPNPATDFIYLKNFKALESFKIFDYSGRILMQNIFKNYEIDIRTLKKGNYILQLKTKNAIESFKFIKK</sequence>
<evidence type="ECO:0000313" key="7">
    <source>
        <dbReference type="Proteomes" id="UP000238314"/>
    </source>
</evidence>
<protein>
    <submittedName>
        <fullName evidence="5">Por secretion system C-terminal sorting domain-containing protein</fullName>
    </submittedName>
</protein>
<accession>A0A1N7MF72</accession>
<keyword evidence="1 2" id="KW-0732">Signal</keyword>
<dbReference type="InterPro" id="IPR011889">
    <property type="entry name" value="Liste_lipo_26"/>
</dbReference>
<reference evidence="4 7" key="1">
    <citation type="submission" date="2016-11" db="EMBL/GenBank/DDBJ databases">
        <title>Whole genomes of Flavobacteriaceae.</title>
        <authorList>
            <person name="Stine C."/>
            <person name="Li C."/>
            <person name="Tadesse D."/>
        </authorList>
    </citation>
    <scope>NUCLEOTIDE SEQUENCE [LARGE SCALE GENOMIC DNA]</scope>
    <source>
        <strain evidence="4 7">DSM 21068</strain>
    </source>
</reference>
<dbReference type="Pfam" id="PF03382">
    <property type="entry name" value="DUF285"/>
    <property type="match status" value="2"/>
</dbReference>
<feature type="chain" id="PRO_5044563833" evidence="2">
    <location>
        <begin position="20"/>
        <end position="556"/>
    </location>
</feature>
<evidence type="ECO:0000313" key="6">
    <source>
        <dbReference type="Proteomes" id="UP000186246"/>
    </source>
</evidence>
<reference evidence="5" key="3">
    <citation type="submission" date="2017-01" db="EMBL/GenBank/DDBJ databases">
        <authorList>
            <person name="Mah S.A."/>
            <person name="Swanson W.J."/>
            <person name="Moy G.W."/>
            <person name="Vacquier V.D."/>
        </authorList>
    </citation>
    <scope>NUCLEOTIDE SEQUENCE [LARGE SCALE GENOMIC DNA]</scope>
    <source>
        <strain evidence="5">DSM 21068</strain>
    </source>
</reference>
<dbReference type="OrthoDB" id="9813840at2"/>
<dbReference type="EMBL" id="MUGO01000001">
    <property type="protein sequence ID" value="PQA98038.1"/>
    <property type="molecule type" value="Genomic_DNA"/>
</dbReference>
<evidence type="ECO:0000313" key="4">
    <source>
        <dbReference type="EMBL" id="PQA98038.1"/>
    </source>
</evidence>
<evidence type="ECO:0000313" key="5">
    <source>
        <dbReference type="EMBL" id="SIS84702.1"/>
    </source>
</evidence>
<evidence type="ECO:0000256" key="1">
    <source>
        <dbReference type="ARBA" id="ARBA00022729"/>
    </source>
</evidence>
<dbReference type="Proteomes" id="UP000238314">
    <property type="component" value="Unassembled WGS sequence"/>
</dbReference>
<proteinExistence type="predicted"/>
<feature type="signal peptide" evidence="2">
    <location>
        <begin position="1"/>
        <end position="19"/>
    </location>
</feature>
<dbReference type="AlphaFoldDB" id="A0A1N7MF72"/>
<evidence type="ECO:0000256" key="2">
    <source>
        <dbReference type="SAM" id="SignalP"/>
    </source>
</evidence>
<dbReference type="InterPro" id="IPR026444">
    <property type="entry name" value="Secre_tail"/>
</dbReference>
<evidence type="ECO:0000259" key="3">
    <source>
        <dbReference type="Pfam" id="PF18962"/>
    </source>
</evidence>
<feature type="domain" description="Secretion system C-terminal sorting" evidence="3">
    <location>
        <begin position="488"/>
        <end position="552"/>
    </location>
</feature>
<dbReference type="Proteomes" id="UP000186246">
    <property type="component" value="Unassembled WGS sequence"/>
</dbReference>
<organism evidence="5 6">
    <name type="scientific">Chryseobacterium piscicola</name>
    <dbReference type="NCBI Taxonomy" id="551459"/>
    <lineage>
        <taxon>Bacteria</taxon>
        <taxon>Pseudomonadati</taxon>
        <taxon>Bacteroidota</taxon>
        <taxon>Flavobacteriia</taxon>
        <taxon>Flavobacteriales</taxon>
        <taxon>Weeksellaceae</taxon>
        <taxon>Chryseobacterium group</taxon>
        <taxon>Chryseobacterium</taxon>
    </lineage>
</organism>
<dbReference type="NCBIfam" id="TIGR04183">
    <property type="entry name" value="Por_Secre_tail"/>
    <property type="match status" value="1"/>
</dbReference>